<feature type="transmembrane region" description="Helical" evidence="1">
    <location>
        <begin position="12"/>
        <end position="36"/>
    </location>
</feature>
<gene>
    <name evidence="2" type="ORF">HW532_07985</name>
</gene>
<keyword evidence="1" id="KW-0812">Transmembrane</keyword>
<dbReference type="Proteomes" id="UP000593594">
    <property type="component" value="Chromosome"/>
</dbReference>
<dbReference type="Pfam" id="PF05751">
    <property type="entry name" value="FixH"/>
    <property type="match status" value="1"/>
</dbReference>
<accession>A0A7S8HBM2</accession>
<dbReference type="InterPro" id="IPR008620">
    <property type="entry name" value="FixH"/>
</dbReference>
<sequence length="158" mass="17065">MGRAIERRFTGWHMLGIVCVFFGVIISVNLALAVFANRSWTGLVVKNSYVASQHFNDALKAARAQRALGWTSAVGYEDGALVLDMTGKSGQPIAGLAVEAQVSRPTHEDGARSVTLAEAGGRYRSALALEPGQWGVEVTARDAGGRTYRKIFRILVEE</sequence>
<reference evidence="2 3" key="1">
    <citation type="submission" date="2020-06" db="EMBL/GenBank/DDBJ databases">
        <title>Genome sequence of 2 isolates from Red Sea Mangroves.</title>
        <authorList>
            <person name="Sefrji F."/>
            <person name="Michoud G."/>
            <person name="Merlino G."/>
            <person name="Daffonchio D."/>
        </authorList>
    </citation>
    <scope>NUCLEOTIDE SEQUENCE [LARGE SCALE GENOMIC DNA]</scope>
    <source>
        <strain evidence="2 3">R1DC25</strain>
    </source>
</reference>
<keyword evidence="3" id="KW-1185">Reference proteome</keyword>
<dbReference type="EMBL" id="CP058214">
    <property type="protein sequence ID" value="QPC42646.1"/>
    <property type="molecule type" value="Genomic_DNA"/>
</dbReference>
<evidence type="ECO:0000313" key="3">
    <source>
        <dbReference type="Proteomes" id="UP000593594"/>
    </source>
</evidence>
<dbReference type="RefSeq" id="WP_213163882.1">
    <property type="nucleotide sequence ID" value="NZ_CP058214.1"/>
</dbReference>
<dbReference type="KEGG" id="kmn:HW532_07985"/>
<keyword evidence="1" id="KW-0472">Membrane</keyword>
<dbReference type="AlphaFoldDB" id="A0A7S8HBM2"/>
<protein>
    <submittedName>
        <fullName evidence="2">FixH family protein</fullName>
    </submittedName>
</protein>
<dbReference type="PIRSF" id="PIRSF011386">
    <property type="entry name" value="FixH"/>
    <property type="match status" value="1"/>
</dbReference>
<keyword evidence="1" id="KW-1133">Transmembrane helix</keyword>
<proteinExistence type="predicted"/>
<evidence type="ECO:0000256" key="1">
    <source>
        <dbReference type="SAM" id="Phobius"/>
    </source>
</evidence>
<organism evidence="2 3">
    <name type="scientific">Kaustia mangrovi</name>
    <dbReference type="NCBI Taxonomy" id="2593653"/>
    <lineage>
        <taxon>Bacteria</taxon>
        <taxon>Pseudomonadati</taxon>
        <taxon>Pseudomonadota</taxon>
        <taxon>Alphaproteobacteria</taxon>
        <taxon>Hyphomicrobiales</taxon>
        <taxon>Parvibaculaceae</taxon>
        <taxon>Kaustia</taxon>
    </lineage>
</organism>
<dbReference type="InterPro" id="IPR018037">
    <property type="entry name" value="FixH_proteobacterial"/>
</dbReference>
<evidence type="ECO:0000313" key="2">
    <source>
        <dbReference type="EMBL" id="QPC42646.1"/>
    </source>
</evidence>
<name>A0A7S8HBM2_9HYPH</name>